<evidence type="ECO:0000313" key="1">
    <source>
        <dbReference type="EMBL" id="OYP53636.1"/>
    </source>
</evidence>
<comment type="caution">
    <text evidence="1">The sequence shown here is derived from an EMBL/GenBank/DDBJ whole genome shotgun (WGS) entry which is preliminary data.</text>
</comment>
<organism evidence="1 2">
    <name type="scientific">Segatella bryantii</name>
    <name type="common">Prevotella bryantii</name>
    <dbReference type="NCBI Taxonomy" id="77095"/>
    <lineage>
        <taxon>Bacteria</taxon>
        <taxon>Pseudomonadati</taxon>
        <taxon>Bacteroidota</taxon>
        <taxon>Bacteroidia</taxon>
        <taxon>Bacteroidales</taxon>
        <taxon>Prevotellaceae</taxon>
        <taxon>Segatella</taxon>
    </lineage>
</organism>
<reference evidence="1 2" key="1">
    <citation type="submission" date="2017-08" db="EMBL/GenBank/DDBJ databases">
        <title>Comparative genomics of non-oral Prevotella species.</title>
        <authorList>
            <person name="Accetto T."/>
            <person name="Nograsek B."/>
            <person name="Avgustin G."/>
        </authorList>
    </citation>
    <scope>NUCLEOTIDE SEQUENCE [LARGE SCALE GENOMIC DNA]</scope>
    <source>
        <strain evidence="1 2">TC1-1</strain>
    </source>
</reference>
<dbReference type="RefSeq" id="WP_094448970.1">
    <property type="nucleotide sequence ID" value="NZ_CP091802.1"/>
</dbReference>
<proteinExistence type="predicted"/>
<dbReference type="EMBL" id="NPJF01000059">
    <property type="protein sequence ID" value="OYP53636.1"/>
    <property type="molecule type" value="Genomic_DNA"/>
</dbReference>
<gene>
    <name evidence="1" type="ORF">CIK91_11715</name>
</gene>
<name>A0ABX4EHH0_SEGBR</name>
<protein>
    <submittedName>
        <fullName evidence="1">Phosphotransferase</fullName>
    </submittedName>
</protein>
<dbReference type="Proteomes" id="UP000216189">
    <property type="component" value="Unassembled WGS sequence"/>
</dbReference>
<keyword evidence="2" id="KW-1185">Reference proteome</keyword>
<evidence type="ECO:0000313" key="2">
    <source>
        <dbReference type="Proteomes" id="UP000216189"/>
    </source>
</evidence>
<sequence length="48" mass="5794">MINRQDYKRKLKYQKSLLWIREQSMDANCIESVATHDTDVKPHVIDFK</sequence>
<accession>A0ABX4EHH0</accession>